<dbReference type="PANTHER" id="PTHR43981">
    <property type="entry name" value="ENOYL-[ACYL-CARRIER-PROTEIN] REDUCTASE, MITOCHONDRIAL"/>
    <property type="match status" value="1"/>
</dbReference>
<dbReference type="InterPro" id="IPR051034">
    <property type="entry name" value="Mito_Enoyl-ACP_Reductase"/>
</dbReference>
<gene>
    <name evidence="12" type="ORF">J2Z17_004786</name>
</gene>
<reference evidence="12 13" key="1">
    <citation type="submission" date="2021-03" db="EMBL/GenBank/DDBJ databases">
        <title>Genomic Encyclopedia of Type Strains, Phase IV (KMG-IV): sequencing the most valuable type-strain genomes for metagenomic binning, comparative biology and taxonomic classification.</title>
        <authorList>
            <person name="Goeker M."/>
        </authorList>
    </citation>
    <scope>NUCLEOTIDE SEQUENCE [LARGE SCALE GENOMIC DNA]</scope>
    <source>
        <strain evidence="12 13">DSM 21600</strain>
    </source>
</reference>
<evidence type="ECO:0000256" key="2">
    <source>
        <dbReference type="ARBA" id="ARBA00022516"/>
    </source>
</evidence>
<evidence type="ECO:0000256" key="3">
    <source>
        <dbReference type="ARBA" id="ARBA00022832"/>
    </source>
</evidence>
<keyword evidence="2" id="KW-0444">Lipid biosynthesis</keyword>
<evidence type="ECO:0000256" key="5">
    <source>
        <dbReference type="ARBA" id="ARBA00022946"/>
    </source>
</evidence>
<comment type="catalytic activity">
    <reaction evidence="10">
        <text>a 2,3-saturated acyl-[ACP] + NADP(+) = a (2E)-enoyl-[ACP] + NADPH + H(+)</text>
        <dbReference type="Rhea" id="RHEA:22564"/>
        <dbReference type="Rhea" id="RHEA-COMP:9925"/>
        <dbReference type="Rhea" id="RHEA-COMP:9926"/>
        <dbReference type="ChEBI" id="CHEBI:15378"/>
        <dbReference type="ChEBI" id="CHEBI:57783"/>
        <dbReference type="ChEBI" id="CHEBI:58349"/>
        <dbReference type="ChEBI" id="CHEBI:78784"/>
        <dbReference type="ChEBI" id="CHEBI:78785"/>
        <dbReference type="EC" id="1.3.1.104"/>
    </reaction>
</comment>
<dbReference type="Gene3D" id="3.90.180.10">
    <property type="entry name" value="Medium-chain alcohol dehydrogenases, catalytic domain"/>
    <property type="match status" value="1"/>
</dbReference>
<dbReference type="SMART" id="SM00829">
    <property type="entry name" value="PKS_ER"/>
    <property type="match status" value="1"/>
</dbReference>
<dbReference type="PANTHER" id="PTHR43981:SF2">
    <property type="entry name" value="ENOYL-[ACYL-CARRIER-PROTEIN] REDUCTASE, MITOCHONDRIAL"/>
    <property type="match status" value="1"/>
</dbReference>
<name>A0ABS4E5U4_9HYPH</name>
<dbReference type="RefSeq" id="WP_209949057.1">
    <property type="nucleotide sequence ID" value="NZ_JAGGJU010000017.1"/>
</dbReference>
<evidence type="ECO:0000256" key="10">
    <source>
        <dbReference type="ARBA" id="ARBA00048843"/>
    </source>
</evidence>
<dbReference type="InterPro" id="IPR013154">
    <property type="entry name" value="ADH-like_N"/>
</dbReference>
<dbReference type="EMBL" id="JAGGJU010000017">
    <property type="protein sequence ID" value="MBP1853325.1"/>
    <property type="molecule type" value="Genomic_DNA"/>
</dbReference>
<evidence type="ECO:0000256" key="8">
    <source>
        <dbReference type="ARBA" id="ARBA00023160"/>
    </source>
</evidence>
<evidence type="ECO:0000256" key="1">
    <source>
        <dbReference type="ARBA" id="ARBA00010371"/>
    </source>
</evidence>
<keyword evidence="3" id="KW-0276">Fatty acid metabolism</keyword>
<evidence type="ECO:0000313" key="13">
    <source>
        <dbReference type="Proteomes" id="UP000759443"/>
    </source>
</evidence>
<dbReference type="InterPro" id="IPR011032">
    <property type="entry name" value="GroES-like_sf"/>
</dbReference>
<evidence type="ECO:0000259" key="11">
    <source>
        <dbReference type="SMART" id="SM00829"/>
    </source>
</evidence>
<dbReference type="EC" id="1.3.1.104" evidence="9"/>
<organism evidence="12 13">
    <name type="scientific">Rhizobium halophytocola</name>
    <dbReference type="NCBI Taxonomy" id="735519"/>
    <lineage>
        <taxon>Bacteria</taxon>
        <taxon>Pseudomonadati</taxon>
        <taxon>Pseudomonadota</taxon>
        <taxon>Alphaproteobacteria</taxon>
        <taxon>Hyphomicrobiales</taxon>
        <taxon>Rhizobiaceae</taxon>
        <taxon>Rhizobium/Agrobacterium group</taxon>
        <taxon>Rhizobium</taxon>
    </lineage>
</organism>
<dbReference type="SUPFAM" id="SSF50129">
    <property type="entry name" value="GroES-like"/>
    <property type="match status" value="1"/>
</dbReference>
<keyword evidence="7" id="KW-0443">Lipid metabolism</keyword>
<comment type="caution">
    <text evidence="12">The sequence shown here is derived from an EMBL/GenBank/DDBJ whole genome shotgun (WGS) entry which is preliminary data.</text>
</comment>
<keyword evidence="4" id="KW-0521">NADP</keyword>
<comment type="similarity">
    <text evidence="1">Belongs to the zinc-containing alcohol dehydrogenase family. Quinone oxidoreductase subfamily.</text>
</comment>
<keyword evidence="13" id="KW-1185">Reference proteome</keyword>
<protein>
    <recommendedName>
        <fullName evidence="9">enoyl-[acyl-carrier-protein] reductase</fullName>
        <ecNumber evidence="9">1.3.1.104</ecNumber>
    </recommendedName>
</protein>
<evidence type="ECO:0000256" key="6">
    <source>
        <dbReference type="ARBA" id="ARBA00023002"/>
    </source>
</evidence>
<evidence type="ECO:0000313" key="12">
    <source>
        <dbReference type="EMBL" id="MBP1853325.1"/>
    </source>
</evidence>
<dbReference type="Pfam" id="PF00107">
    <property type="entry name" value="ADH_zinc_N"/>
    <property type="match status" value="1"/>
</dbReference>
<dbReference type="InterPro" id="IPR020843">
    <property type="entry name" value="ER"/>
</dbReference>
<accession>A0ABS4E5U4</accession>
<dbReference type="InterPro" id="IPR036291">
    <property type="entry name" value="NAD(P)-bd_dom_sf"/>
</dbReference>
<sequence length="325" mass="33441">MLSATYSSFGDPASVLKAQDRPLPEPAPGQIRLKTLLSAIHNHDLLTVSGQYGYKPDLPAVGGSEAVGTVDALGEGVTGIAVGQRVAAGGLHGAWAEYVLADPKAVVPLPEAISNEDAAQLIGMPLSALFLLDFVGAKPGDWIVQNAATGAVAKVLAMIAKHRGIQVVNLVRRASAVQELSGLGIGNAVSTADEGWREQVAKIVGDAPISVAIDGVGGEEAGALMSLLAEDGQLISFGLMSGKPLQLAASDLIFKQALVKGFWLSKLMQTTPREKTNGMIGELVELVAKGIVTLQVGGTFELADVDKAVTAAAQSGRAGKILIRA</sequence>
<feature type="domain" description="Enoyl reductase (ER)" evidence="11">
    <location>
        <begin position="10"/>
        <end position="323"/>
    </location>
</feature>
<dbReference type="InterPro" id="IPR013149">
    <property type="entry name" value="ADH-like_C"/>
</dbReference>
<evidence type="ECO:0000256" key="9">
    <source>
        <dbReference type="ARBA" id="ARBA00038963"/>
    </source>
</evidence>
<keyword evidence="5" id="KW-0809">Transit peptide</keyword>
<keyword evidence="6" id="KW-0560">Oxidoreductase</keyword>
<dbReference type="SUPFAM" id="SSF51735">
    <property type="entry name" value="NAD(P)-binding Rossmann-fold domains"/>
    <property type="match status" value="1"/>
</dbReference>
<dbReference type="Gene3D" id="3.40.50.720">
    <property type="entry name" value="NAD(P)-binding Rossmann-like Domain"/>
    <property type="match status" value="1"/>
</dbReference>
<proteinExistence type="inferred from homology"/>
<evidence type="ECO:0000256" key="4">
    <source>
        <dbReference type="ARBA" id="ARBA00022857"/>
    </source>
</evidence>
<dbReference type="Pfam" id="PF08240">
    <property type="entry name" value="ADH_N"/>
    <property type="match status" value="1"/>
</dbReference>
<dbReference type="Proteomes" id="UP000759443">
    <property type="component" value="Unassembled WGS sequence"/>
</dbReference>
<dbReference type="CDD" id="cd08292">
    <property type="entry name" value="ETR_like_2"/>
    <property type="match status" value="1"/>
</dbReference>
<evidence type="ECO:0000256" key="7">
    <source>
        <dbReference type="ARBA" id="ARBA00023098"/>
    </source>
</evidence>
<keyword evidence="8" id="KW-0275">Fatty acid biosynthesis</keyword>